<keyword evidence="3" id="KW-1185">Reference proteome</keyword>
<reference evidence="2 3" key="1">
    <citation type="submission" date="2023-06" db="EMBL/GenBank/DDBJ databases">
        <title>Pelomonas sp. APW6 16S ribosomal RNA gene genome sequencing and assembly.</title>
        <authorList>
            <person name="Woo H."/>
        </authorList>
    </citation>
    <scope>NUCLEOTIDE SEQUENCE [LARGE SCALE GENOMIC DNA]</scope>
    <source>
        <strain evidence="2 3">APW6</strain>
    </source>
</reference>
<dbReference type="Gene3D" id="3.40.50.150">
    <property type="entry name" value="Vaccinia Virus protein VP39"/>
    <property type="match status" value="1"/>
</dbReference>
<accession>A0ABT7LJS1</accession>
<sequence>MNTKKKSAGRSASPEWTPATLSEFDGVRFLHLDSIWVQGAMRIRKPQVLELEYIQRMMAWMLWRDSESLREGHAVQLGLGAAAITRFCHKVLRMQTTAVEINPTVIAACRSWFHLPEDDERLTVINQDAARWVADPAHLQTVQVLNVDLYDHEAASPVLDDEAFYAACHGVLADGGVMTVNLFGRAASFARSAARIARVFGSDQVWSLAPTREGNTVVVAARGVQVPDREELERRADKIEERYGSHGLPARKWLRLVRPLPMSILNQMSELP</sequence>
<dbReference type="Proteomes" id="UP001238603">
    <property type="component" value="Unassembled WGS sequence"/>
</dbReference>
<dbReference type="RefSeq" id="WP_285983160.1">
    <property type="nucleotide sequence ID" value="NZ_JASVDS010000003.1"/>
</dbReference>
<dbReference type="EMBL" id="JASVDS010000003">
    <property type="protein sequence ID" value="MDL5033109.1"/>
    <property type="molecule type" value="Genomic_DNA"/>
</dbReference>
<evidence type="ECO:0000256" key="1">
    <source>
        <dbReference type="ARBA" id="ARBA00023115"/>
    </source>
</evidence>
<comment type="caution">
    <text evidence="2">The sequence shown here is derived from an EMBL/GenBank/DDBJ whole genome shotgun (WGS) entry which is preliminary data.</text>
</comment>
<evidence type="ECO:0000313" key="3">
    <source>
        <dbReference type="Proteomes" id="UP001238603"/>
    </source>
</evidence>
<proteinExistence type="predicted"/>
<gene>
    <name evidence="2" type="ORF">QRD43_14435</name>
</gene>
<dbReference type="Pfam" id="PF01564">
    <property type="entry name" value="Spermine_synth"/>
    <property type="match status" value="1"/>
</dbReference>
<keyword evidence="1" id="KW-0620">Polyamine biosynthesis</keyword>
<name>A0ABT7LJS1_9BURK</name>
<dbReference type="SUPFAM" id="SSF53335">
    <property type="entry name" value="S-adenosyl-L-methionine-dependent methyltransferases"/>
    <property type="match status" value="1"/>
</dbReference>
<dbReference type="PANTHER" id="PTHR43317:SF1">
    <property type="entry name" value="THERMOSPERMINE SYNTHASE ACAULIS5"/>
    <property type="match status" value="1"/>
</dbReference>
<organism evidence="2 3">
    <name type="scientific">Roseateles subflavus</name>
    <dbReference type="NCBI Taxonomy" id="3053353"/>
    <lineage>
        <taxon>Bacteria</taxon>
        <taxon>Pseudomonadati</taxon>
        <taxon>Pseudomonadota</taxon>
        <taxon>Betaproteobacteria</taxon>
        <taxon>Burkholderiales</taxon>
        <taxon>Sphaerotilaceae</taxon>
        <taxon>Roseateles</taxon>
    </lineage>
</organism>
<dbReference type="InterPro" id="IPR029063">
    <property type="entry name" value="SAM-dependent_MTases_sf"/>
</dbReference>
<protein>
    <submittedName>
        <fullName evidence="2">Spermidine synthase</fullName>
    </submittedName>
</protein>
<evidence type="ECO:0000313" key="2">
    <source>
        <dbReference type="EMBL" id="MDL5033109.1"/>
    </source>
</evidence>
<dbReference type="PANTHER" id="PTHR43317">
    <property type="entry name" value="THERMOSPERMINE SYNTHASE ACAULIS5"/>
    <property type="match status" value="1"/>
</dbReference>